<dbReference type="Proteomes" id="UP001591681">
    <property type="component" value="Unassembled WGS sequence"/>
</dbReference>
<dbReference type="EMBL" id="JBHFQA010000019">
    <property type="protein sequence ID" value="KAL2082360.1"/>
    <property type="molecule type" value="Genomic_DNA"/>
</dbReference>
<proteinExistence type="predicted"/>
<reference evidence="3 4" key="1">
    <citation type="submission" date="2024-09" db="EMBL/GenBank/DDBJ databases">
        <title>A chromosome-level genome assembly of Gray's grenadier anchovy, Coilia grayii.</title>
        <authorList>
            <person name="Fu Z."/>
        </authorList>
    </citation>
    <scope>NUCLEOTIDE SEQUENCE [LARGE SCALE GENOMIC DNA]</scope>
    <source>
        <strain evidence="3">G4</strain>
        <tissue evidence="3">Muscle</tissue>
    </source>
</reference>
<dbReference type="SUPFAM" id="SSF81383">
    <property type="entry name" value="F-box domain"/>
    <property type="match status" value="1"/>
</dbReference>
<dbReference type="Pfam" id="PF12937">
    <property type="entry name" value="F-box-like"/>
    <property type="match status" value="1"/>
</dbReference>
<evidence type="ECO:0000313" key="4">
    <source>
        <dbReference type="Proteomes" id="UP001591681"/>
    </source>
</evidence>
<name>A0ABD1J749_9TELE</name>
<accession>A0ABD1J749</accession>
<organism evidence="3 4">
    <name type="scientific">Coilia grayii</name>
    <name type="common">Gray's grenadier anchovy</name>
    <dbReference type="NCBI Taxonomy" id="363190"/>
    <lineage>
        <taxon>Eukaryota</taxon>
        <taxon>Metazoa</taxon>
        <taxon>Chordata</taxon>
        <taxon>Craniata</taxon>
        <taxon>Vertebrata</taxon>
        <taxon>Euteleostomi</taxon>
        <taxon>Actinopterygii</taxon>
        <taxon>Neopterygii</taxon>
        <taxon>Teleostei</taxon>
        <taxon>Clupei</taxon>
        <taxon>Clupeiformes</taxon>
        <taxon>Clupeoidei</taxon>
        <taxon>Engraulidae</taxon>
        <taxon>Coilinae</taxon>
        <taxon>Coilia</taxon>
    </lineage>
</organism>
<dbReference type="Gene3D" id="1.20.1280.50">
    <property type="match status" value="1"/>
</dbReference>
<dbReference type="InterPro" id="IPR001810">
    <property type="entry name" value="F-box_dom"/>
</dbReference>
<dbReference type="SMART" id="SM00256">
    <property type="entry name" value="FBOX"/>
    <property type="match status" value="1"/>
</dbReference>
<keyword evidence="4" id="KW-1185">Reference proteome</keyword>
<evidence type="ECO:0000313" key="3">
    <source>
        <dbReference type="EMBL" id="KAL2082360.1"/>
    </source>
</evidence>
<dbReference type="InterPro" id="IPR036047">
    <property type="entry name" value="F-box-like_dom_sf"/>
</dbReference>
<evidence type="ECO:0000256" key="1">
    <source>
        <dbReference type="SAM" id="MobiDB-lite"/>
    </source>
</evidence>
<sequence length="533" mass="62363">MALLHVGWENELREQFSLLSATSVEVDNKCETEITHLGSTTDTFLLHLCDEVLMLILQELDPVSLLRIGTTCRLLFRVSSCNSLWRKHYQASFGVPFPTATCLMSAKKAYCLLVMWRAVFKSLHCNRSLQEKLFGEIPNPPHKYWIQWLVLEESVPLPSVTLPCVDIESLWGVGQDVLESKFKEKSDEGDIMSFEWKELYDMAVEHHGSRALVFQHVLNQQNTNDHTELESMHRQYTQCRFQWLFSYWLFRQPTPLDRQLRSIFLQWRSYRKSKVASWGDTLCDVHYLASLHSITSDFWRGRLARGDETVGIQTVDNYFSMCKSLLAWILGRDWGTLKRKKVYEDTLEGVYLLLRAEMREKLVEHERFWHVAKLQMSRVCTLEETAANYVNWKMIEMLPYYKLYLVTGNPIYLDQVRGFLRRKRLIHNWLYQEETTWARQLLPDELFSLLEFDTKLSQDSLHGDTAPAQLGRLIWLYLHSGHQLYLEAVKGMVLECAHATLAFYQAQAQARPPAHHPPAPHGGEEAWPEARRF</sequence>
<feature type="region of interest" description="Disordered" evidence="1">
    <location>
        <begin position="511"/>
        <end position="533"/>
    </location>
</feature>
<feature type="domain" description="F-box" evidence="2">
    <location>
        <begin position="42"/>
        <end position="88"/>
    </location>
</feature>
<dbReference type="PROSITE" id="PS50181">
    <property type="entry name" value="FBOX"/>
    <property type="match status" value="1"/>
</dbReference>
<dbReference type="AlphaFoldDB" id="A0ABD1J749"/>
<evidence type="ECO:0000259" key="2">
    <source>
        <dbReference type="PROSITE" id="PS50181"/>
    </source>
</evidence>
<feature type="compositionally biased region" description="Basic and acidic residues" evidence="1">
    <location>
        <begin position="522"/>
        <end position="533"/>
    </location>
</feature>
<gene>
    <name evidence="3" type="ORF">ACEWY4_022178</name>
</gene>
<comment type="caution">
    <text evidence="3">The sequence shown here is derived from an EMBL/GenBank/DDBJ whole genome shotgun (WGS) entry which is preliminary data.</text>
</comment>
<protein>
    <recommendedName>
        <fullName evidence="2">F-box domain-containing protein</fullName>
    </recommendedName>
</protein>